<feature type="compositionally biased region" description="Polar residues" evidence="1">
    <location>
        <begin position="11"/>
        <end position="37"/>
    </location>
</feature>
<proteinExistence type="predicted"/>
<dbReference type="PANTHER" id="PTHR33063:SF13">
    <property type="entry name" value="OS02G0583500 PROTEIN"/>
    <property type="match status" value="1"/>
</dbReference>
<accession>A0ABQ7VFF5</accession>
<evidence type="ECO:0008006" key="4">
    <source>
        <dbReference type="Google" id="ProtNLM"/>
    </source>
</evidence>
<dbReference type="InterPro" id="IPR004252">
    <property type="entry name" value="Probable_transposase_24"/>
</dbReference>
<evidence type="ECO:0000313" key="2">
    <source>
        <dbReference type="EMBL" id="KAH0762795.1"/>
    </source>
</evidence>
<name>A0ABQ7VFF5_SOLTU</name>
<protein>
    <recommendedName>
        <fullName evidence="4">Transposase, Ptta/En/Spm, plant</fullName>
    </recommendedName>
</protein>
<feature type="region of interest" description="Disordered" evidence="1">
    <location>
        <begin position="1"/>
        <end position="54"/>
    </location>
</feature>
<dbReference type="Pfam" id="PF03004">
    <property type="entry name" value="Transposase_24"/>
    <property type="match status" value="1"/>
</dbReference>
<feature type="compositionally biased region" description="Basic residues" evidence="1">
    <location>
        <begin position="42"/>
        <end position="51"/>
    </location>
</feature>
<evidence type="ECO:0000313" key="3">
    <source>
        <dbReference type="Proteomes" id="UP000826656"/>
    </source>
</evidence>
<dbReference type="EMBL" id="JAIVGD010000013">
    <property type="protein sequence ID" value="KAH0762795.1"/>
    <property type="molecule type" value="Genomic_DNA"/>
</dbReference>
<comment type="caution">
    <text evidence="2">The sequence shown here is derived from an EMBL/GenBank/DDBJ whole genome shotgun (WGS) entry which is preliminary data.</text>
</comment>
<gene>
    <name evidence="2" type="ORF">KY290_018868</name>
</gene>
<evidence type="ECO:0000256" key="1">
    <source>
        <dbReference type="SAM" id="MobiDB-lite"/>
    </source>
</evidence>
<organism evidence="2 3">
    <name type="scientific">Solanum tuberosum</name>
    <name type="common">Potato</name>
    <dbReference type="NCBI Taxonomy" id="4113"/>
    <lineage>
        <taxon>Eukaryota</taxon>
        <taxon>Viridiplantae</taxon>
        <taxon>Streptophyta</taxon>
        <taxon>Embryophyta</taxon>
        <taxon>Tracheophyta</taxon>
        <taxon>Spermatophyta</taxon>
        <taxon>Magnoliopsida</taxon>
        <taxon>eudicotyledons</taxon>
        <taxon>Gunneridae</taxon>
        <taxon>Pentapetalae</taxon>
        <taxon>asterids</taxon>
        <taxon>lamiids</taxon>
        <taxon>Solanales</taxon>
        <taxon>Solanaceae</taxon>
        <taxon>Solanoideae</taxon>
        <taxon>Solaneae</taxon>
        <taxon>Solanum</taxon>
    </lineage>
</organism>
<feature type="region of interest" description="Disordered" evidence="1">
    <location>
        <begin position="294"/>
        <end position="316"/>
    </location>
</feature>
<reference evidence="2 3" key="1">
    <citation type="journal article" date="2021" name="bioRxiv">
        <title>Chromosome-scale and haplotype-resolved genome assembly of a tetraploid potato cultivar.</title>
        <authorList>
            <person name="Sun H."/>
            <person name="Jiao W.-B."/>
            <person name="Krause K."/>
            <person name="Campoy J.A."/>
            <person name="Goel M."/>
            <person name="Folz-Donahue K."/>
            <person name="Kukat C."/>
            <person name="Huettel B."/>
            <person name="Schneeberger K."/>
        </authorList>
    </citation>
    <scope>NUCLEOTIDE SEQUENCE [LARGE SCALE GENOMIC DNA]</scope>
    <source>
        <strain evidence="2">SolTubOtavaFocal</strain>
        <tissue evidence="2">Leaves</tissue>
    </source>
</reference>
<keyword evidence="3" id="KW-1185">Reference proteome</keyword>
<sequence length="316" mass="35877">MAPGGRVYKQKTLTGQTVSSAQSADESNKCTPATATDDTARFKRGRGKTRGKGLEKMKRALGKKMVIEIPARKGRPVKAVQSAKLSNELGIIARNFLALPNKWKERTVEEKDAALIRCHEKFEINLDEHYVKDSCEDILKNRSRQWRYKLKKMFESALSEEVARKIEVPELTPENWNRLCDMWSNPEHKKRCQVNKVNRSKLKYSHFMGSKAFVAARAEMGDTTSEGVEPNRIEFYKNTHYSNEKGWASEEAETNYNNMIDLKALYTSGESSMTIDEIVDAILGKKSGYIKGLGYGPKPNTNRATQRRTAELEDSL</sequence>
<dbReference type="PANTHER" id="PTHR33063">
    <property type="entry name" value="OS02G0583500 PROTEIN"/>
    <property type="match status" value="1"/>
</dbReference>
<dbReference type="Proteomes" id="UP000826656">
    <property type="component" value="Unassembled WGS sequence"/>
</dbReference>